<name>A0A8H6G353_9LECA</name>
<evidence type="ECO:0000313" key="3">
    <source>
        <dbReference type="Proteomes" id="UP000578531"/>
    </source>
</evidence>
<keyword evidence="3" id="KW-1185">Reference proteome</keyword>
<feature type="domain" description="Oxidoreductase molybdopterin-binding" evidence="1">
    <location>
        <begin position="4"/>
        <end position="109"/>
    </location>
</feature>
<dbReference type="SUPFAM" id="SSF56524">
    <property type="entry name" value="Oxidoreductase molybdopterin-binding domain"/>
    <property type="match status" value="1"/>
</dbReference>
<protein>
    <recommendedName>
        <fullName evidence="1">Oxidoreductase molybdopterin-binding domain-containing protein</fullName>
    </recommendedName>
</protein>
<dbReference type="RefSeq" id="XP_037168809.1">
    <property type="nucleotide sequence ID" value="XM_037304014.1"/>
</dbReference>
<dbReference type="Gene3D" id="3.90.420.10">
    <property type="entry name" value="Oxidoreductase, molybdopterin-binding domain"/>
    <property type="match status" value="1"/>
</dbReference>
<comment type="caution">
    <text evidence="2">The sequence shown here is derived from an EMBL/GenBank/DDBJ whole genome shotgun (WGS) entry which is preliminary data.</text>
</comment>
<dbReference type="InterPro" id="IPR036374">
    <property type="entry name" value="OxRdtase_Mopterin-bd_sf"/>
</dbReference>
<dbReference type="PRINTS" id="PR00407">
    <property type="entry name" value="EUMOPTERIN"/>
</dbReference>
<organism evidence="2 3">
    <name type="scientific">Letharia columbiana</name>
    <dbReference type="NCBI Taxonomy" id="112416"/>
    <lineage>
        <taxon>Eukaryota</taxon>
        <taxon>Fungi</taxon>
        <taxon>Dikarya</taxon>
        <taxon>Ascomycota</taxon>
        <taxon>Pezizomycotina</taxon>
        <taxon>Lecanoromycetes</taxon>
        <taxon>OSLEUM clade</taxon>
        <taxon>Lecanoromycetidae</taxon>
        <taxon>Lecanorales</taxon>
        <taxon>Lecanorineae</taxon>
        <taxon>Parmeliaceae</taxon>
        <taxon>Letharia</taxon>
    </lineage>
</organism>
<dbReference type="PROSITE" id="PS51257">
    <property type="entry name" value="PROKAR_LIPOPROTEIN"/>
    <property type="match status" value="1"/>
</dbReference>
<dbReference type="PANTHER" id="PTHR19372:SF7">
    <property type="entry name" value="SULFITE OXIDASE, MITOCHONDRIAL"/>
    <property type="match status" value="1"/>
</dbReference>
<dbReference type="Proteomes" id="UP000578531">
    <property type="component" value="Unassembled WGS sequence"/>
</dbReference>
<accession>A0A8H6G353</accession>
<evidence type="ECO:0000259" key="1">
    <source>
        <dbReference type="Pfam" id="PF00174"/>
    </source>
</evidence>
<dbReference type="GO" id="GO:0043546">
    <property type="term" value="F:molybdopterin cofactor binding"/>
    <property type="evidence" value="ECO:0007669"/>
    <property type="project" value="TreeGrafter"/>
</dbReference>
<reference evidence="2 3" key="1">
    <citation type="journal article" date="2020" name="Genomics">
        <title>Complete, high-quality genomes from long-read metagenomic sequencing of two wolf lichen thalli reveals enigmatic genome architecture.</title>
        <authorList>
            <person name="McKenzie S.K."/>
            <person name="Walston R.F."/>
            <person name="Allen J.L."/>
        </authorList>
    </citation>
    <scope>NUCLEOTIDE SEQUENCE [LARGE SCALE GENOMIC DNA]</scope>
    <source>
        <strain evidence="2">WasteWater2</strain>
    </source>
</reference>
<dbReference type="GO" id="GO:0020037">
    <property type="term" value="F:heme binding"/>
    <property type="evidence" value="ECO:0007669"/>
    <property type="project" value="TreeGrafter"/>
</dbReference>
<dbReference type="Pfam" id="PF00174">
    <property type="entry name" value="Oxidored_molyb"/>
    <property type="match status" value="1"/>
</dbReference>
<sequence>MIKRSNGFNWGSGVVSCAYWRGSLLRDVLLGAGVPEHLPESHRFWTNFSGADDPNERRYETCISFQYGMDPRKDVIAAQFMNDEPLPPDHGHPVRVIISGYISGRWATHMLAADMKTNESKCPSTAVKPGSIVSTVSPKPQFAMVISSGVGYIGI</sequence>
<dbReference type="GeneID" id="59283752"/>
<dbReference type="InterPro" id="IPR008335">
    <property type="entry name" value="Mopterin_OxRdtase_euk"/>
</dbReference>
<dbReference type="GO" id="GO:0008482">
    <property type="term" value="F:sulfite oxidase activity"/>
    <property type="evidence" value="ECO:0007669"/>
    <property type="project" value="TreeGrafter"/>
</dbReference>
<dbReference type="EMBL" id="JACCJC010000005">
    <property type="protein sequence ID" value="KAF6239534.1"/>
    <property type="molecule type" value="Genomic_DNA"/>
</dbReference>
<dbReference type="AlphaFoldDB" id="A0A8H6G353"/>
<dbReference type="InterPro" id="IPR000572">
    <property type="entry name" value="OxRdtase_Mopterin-bd_dom"/>
</dbReference>
<gene>
    <name evidence="2" type="ORF">HO173_002078</name>
</gene>
<evidence type="ECO:0000313" key="2">
    <source>
        <dbReference type="EMBL" id="KAF6239534.1"/>
    </source>
</evidence>
<dbReference type="PANTHER" id="PTHR19372">
    <property type="entry name" value="SULFITE REDUCTASE"/>
    <property type="match status" value="1"/>
</dbReference>
<proteinExistence type="predicted"/>
<dbReference type="OrthoDB" id="3914865at2759"/>
<dbReference type="GO" id="GO:0006790">
    <property type="term" value="P:sulfur compound metabolic process"/>
    <property type="evidence" value="ECO:0007669"/>
    <property type="project" value="TreeGrafter"/>
</dbReference>